<dbReference type="KEGG" id="mgau:MGALJ_25000"/>
<dbReference type="Pfam" id="PF01128">
    <property type="entry name" value="IspD"/>
    <property type="match status" value="1"/>
</dbReference>
<sequence length="231" mass="23659">MELSAVVPLPVSVVDNPAAAFLSVGTEPPLPRIVRSMLDTVEEPSRTVIATAASLVGDVRTALASRDLAAVSVAAVGGLAHRADCLGAALEYLQRAAFSTSHVLVYDIATPLAPADLAARVVEGMRCGGAVVMPALAVTDSVKAVDGHGSITATVDRSVLRAVQYPRGFTVDALAGLLERGASADFDEIAVAIDAAVPVTFVDGDPDAFRAELPEDAEFVEAIIASRISGA</sequence>
<evidence type="ECO:0000256" key="2">
    <source>
        <dbReference type="ARBA" id="ARBA00022695"/>
    </source>
</evidence>
<evidence type="ECO:0008006" key="5">
    <source>
        <dbReference type="Google" id="ProtNLM"/>
    </source>
</evidence>
<dbReference type="InterPro" id="IPR029044">
    <property type="entry name" value="Nucleotide-diphossugar_trans"/>
</dbReference>
<protein>
    <recommendedName>
        <fullName evidence="5">2-C-methyl-D-erythritol 4-phosphate cytidylyltransferase</fullName>
    </recommendedName>
</protein>
<keyword evidence="1" id="KW-0808">Transferase</keyword>
<evidence type="ECO:0000313" key="3">
    <source>
        <dbReference type="EMBL" id="BBY92831.1"/>
    </source>
</evidence>
<name>A0A9W4FFA9_9MYCO</name>
<reference evidence="3 4" key="1">
    <citation type="journal article" date="2019" name="Emerg. Microbes Infect.">
        <title>Comprehensive subspecies identification of 175 nontuberculous mycobacteria species based on 7547 genomic profiles.</title>
        <authorList>
            <person name="Matsumoto Y."/>
            <person name="Kinjo T."/>
            <person name="Motooka D."/>
            <person name="Nabeya D."/>
            <person name="Jung N."/>
            <person name="Uechi K."/>
            <person name="Horii T."/>
            <person name="Iida T."/>
            <person name="Fujita J."/>
            <person name="Nakamura S."/>
        </authorList>
    </citation>
    <scope>NUCLEOTIDE SEQUENCE [LARGE SCALE GENOMIC DNA]</scope>
    <source>
        <strain evidence="3 4">JCM 6399</strain>
    </source>
</reference>
<dbReference type="SUPFAM" id="SSF53448">
    <property type="entry name" value="Nucleotide-diphospho-sugar transferases"/>
    <property type="match status" value="1"/>
</dbReference>
<dbReference type="GO" id="GO:0070567">
    <property type="term" value="F:cytidylyltransferase activity"/>
    <property type="evidence" value="ECO:0007669"/>
    <property type="project" value="InterPro"/>
</dbReference>
<dbReference type="Gene3D" id="3.90.550.10">
    <property type="entry name" value="Spore Coat Polysaccharide Biosynthesis Protein SpsA, Chain A"/>
    <property type="match status" value="1"/>
</dbReference>
<dbReference type="RefSeq" id="WP_163729868.1">
    <property type="nucleotide sequence ID" value="NZ_AP022601.1"/>
</dbReference>
<organism evidence="3 4">
    <name type="scientific">Mycobacterium gallinarum</name>
    <dbReference type="NCBI Taxonomy" id="39689"/>
    <lineage>
        <taxon>Bacteria</taxon>
        <taxon>Bacillati</taxon>
        <taxon>Actinomycetota</taxon>
        <taxon>Actinomycetes</taxon>
        <taxon>Mycobacteriales</taxon>
        <taxon>Mycobacteriaceae</taxon>
        <taxon>Mycobacterium</taxon>
    </lineage>
</organism>
<gene>
    <name evidence="3" type="ORF">MGALJ_25000</name>
</gene>
<keyword evidence="4" id="KW-1185">Reference proteome</keyword>
<dbReference type="Proteomes" id="UP000465785">
    <property type="component" value="Chromosome"/>
</dbReference>
<dbReference type="EMBL" id="AP022601">
    <property type="protein sequence ID" value="BBY92831.1"/>
    <property type="molecule type" value="Genomic_DNA"/>
</dbReference>
<accession>A0A9W4FFA9</accession>
<evidence type="ECO:0000256" key="1">
    <source>
        <dbReference type="ARBA" id="ARBA00022679"/>
    </source>
</evidence>
<proteinExistence type="predicted"/>
<dbReference type="AlphaFoldDB" id="A0A9W4FFA9"/>
<keyword evidence="2" id="KW-0548">Nucleotidyltransferase</keyword>
<dbReference type="InterPro" id="IPR034683">
    <property type="entry name" value="IspD/TarI"/>
</dbReference>
<evidence type="ECO:0000313" key="4">
    <source>
        <dbReference type="Proteomes" id="UP000465785"/>
    </source>
</evidence>